<dbReference type="AlphaFoldDB" id="A0A1P8KFG1"/>
<protein>
    <recommendedName>
        <fullName evidence="4">Tetratricopeptide repeat protein</fullName>
    </recommendedName>
</protein>
<dbReference type="SUPFAM" id="SSF48452">
    <property type="entry name" value="TPR-like"/>
    <property type="match status" value="2"/>
</dbReference>
<evidence type="ECO:0000313" key="2">
    <source>
        <dbReference type="EMBL" id="APW44682.1"/>
    </source>
</evidence>
<feature type="signal peptide" evidence="1">
    <location>
        <begin position="1"/>
        <end position="29"/>
    </location>
</feature>
<dbReference type="Gene3D" id="1.25.40.10">
    <property type="entry name" value="Tetratricopeptide repeat domain"/>
    <property type="match status" value="3"/>
</dbReference>
<proteinExistence type="predicted"/>
<gene>
    <name evidence="2" type="ORF">RS694_04320</name>
</gene>
<dbReference type="KEGG" id="rsb:RS694_04320"/>
<dbReference type="PANTHER" id="PTHR12558:SF13">
    <property type="entry name" value="CELL DIVISION CYCLE PROTEIN 27 HOMOLOG"/>
    <property type="match status" value="1"/>
</dbReference>
<feature type="chain" id="PRO_5010187922" description="Tetratricopeptide repeat protein" evidence="1">
    <location>
        <begin position="30"/>
        <end position="582"/>
    </location>
</feature>
<evidence type="ECO:0000256" key="1">
    <source>
        <dbReference type="SAM" id="SignalP"/>
    </source>
</evidence>
<dbReference type="Pfam" id="PF13432">
    <property type="entry name" value="TPR_16"/>
    <property type="match status" value="3"/>
</dbReference>
<dbReference type="EMBL" id="CP019239">
    <property type="protein sequence ID" value="APW44682.1"/>
    <property type="molecule type" value="Genomic_DNA"/>
</dbReference>
<keyword evidence="3" id="KW-1185">Reference proteome</keyword>
<dbReference type="Pfam" id="PF13181">
    <property type="entry name" value="TPR_8"/>
    <property type="match status" value="1"/>
</dbReference>
<dbReference type="Proteomes" id="UP000186110">
    <property type="component" value="Chromosome"/>
</dbReference>
<dbReference type="STRING" id="1484693.RS694_04320"/>
<reference evidence="2 3" key="1">
    <citation type="submission" date="2017-01" db="EMBL/GenBank/DDBJ databases">
        <authorList>
            <person name="Mah S.A."/>
            <person name="Swanson W.J."/>
            <person name="Moy G.W."/>
            <person name="Vacquier V.D."/>
        </authorList>
    </citation>
    <scope>NUCLEOTIDE SEQUENCE [LARGE SCALE GENOMIC DNA]</scope>
    <source>
        <strain evidence="2 3">DSM 22694</strain>
    </source>
</reference>
<evidence type="ECO:0000313" key="3">
    <source>
        <dbReference type="Proteomes" id="UP000186110"/>
    </source>
</evidence>
<name>A0A1P8KFG1_9BURK</name>
<dbReference type="InterPro" id="IPR011990">
    <property type="entry name" value="TPR-like_helical_dom_sf"/>
</dbReference>
<dbReference type="SMART" id="SM00028">
    <property type="entry name" value="TPR"/>
    <property type="match status" value="6"/>
</dbReference>
<dbReference type="InterPro" id="IPR019734">
    <property type="entry name" value="TPR_rpt"/>
</dbReference>
<keyword evidence="1" id="KW-0732">Signal</keyword>
<organism evidence="2 3">
    <name type="scientific">Rhodoferax saidenbachensis</name>
    <dbReference type="NCBI Taxonomy" id="1484693"/>
    <lineage>
        <taxon>Bacteria</taxon>
        <taxon>Pseudomonadati</taxon>
        <taxon>Pseudomonadota</taxon>
        <taxon>Betaproteobacteria</taxon>
        <taxon>Burkholderiales</taxon>
        <taxon>Comamonadaceae</taxon>
        <taxon>Rhodoferax</taxon>
    </lineage>
</organism>
<accession>A0A1P8KFG1</accession>
<sequence length="582" mass="64505">MDYYGLMTRPKRRIALTLLTVLACSGVWAAPPADAAEPANSGLNSELFYQLLVGEMSARNGDAASAYGLLLDAARKTGSERLYERTVEVALQARSGDSALLAAQAWVRAYPASQDANRYLLQILIGLNKIPETLEPIRRDLAGMAPKDRPSAIALLPRYFARATDRKLAATVVEQALAGELASTATGPVAWSAIGTLRYLASDIDGAIEATRRGAALNAKAEEPILLALGLMDTKNPAAEAILRKYLDGKPLPELRMAYARKLLDAQRYPEALVQMQVLTTEKKDYAEAWLVRGSLEFQEKQFTAAEASLKTYAKLIPPAADDAEMDRGLVQAYLLLAQIAEQNQKFDEAQAYLQRINSPQDALRVQSHRAMILARQGKIEEGRALIRNTPEIKEEDARAKVSAEVQLLRDNKQYAAAYELLGTAVQRFPQDIDLVYDQAMVAEKVQKIDDMEQLLRRVIAAKPDYHHAYNALGYSLADRNQRLPEARQLISKALQFAPNDPYIVDSMGWLEFRSGNAEEALRLLQSAYQARPDAEIAAHMGEVLWSMGRQDQARAIWNEGKGLNPENETLLETLRRYGPKP</sequence>
<dbReference type="PANTHER" id="PTHR12558">
    <property type="entry name" value="CELL DIVISION CYCLE 16,23,27"/>
    <property type="match status" value="1"/>
</dbReference>
<dbReference type="eggNOG" id="COG0457">
    <property type="taxonomic scope" value="Bacteria"/>
</dbReference>
<evidence type="ECO:0008006" key="4">
    <source>
        <dbReference type="Google" id="ProtNLM"/>
    </source>
</evidence>